<accession>A0AAE9Z8H9</accession>
<sequence>MISFGIITSYKTESGFRSDFCQNCGSTVPQLMTNQKQYWVPAGLLEGESGSKVVAHLFVGSKCHWDIIGDSGAQYEEMPDMAT</sequence>
<reference evidence="1 2" key="2">
    <citation type="journal article" date="2022" name="Mar. Drugs">
        <title>Bioassay-Guided Fractionation Leads to the Detection of Cholic Acid Generated by the Rare Thalassomonas sp.</title>
        <authorList>
            <person name="Pheiffer F."/>
            <person name="Schneider Y.K."/>
            <person name="Hansen E.H."/>
            <person name="Andersen J.H."/>
            <person name="Isaksson J."/>
            <person name="Busche T."/>
            <person name="R C."/>
            <person name="Kalinowski J."/>
            <person name="Zyl L.V."/>
            <person name="Trindade M."/>
        </authorList>
    </citation>
    <scope>NUCLEOTIDE SEQUENCE [LARGE SCALE GENOMIC DNA]</scope>
    <source>
        <strain evidence="1 2">XOM25</strain>
    </source>
</reference>
<proteinExistence type="predicted"/>
<evidence type="ECO:0000313" key="1">
    <source>
        <dbReference type="EMBL" id="WDE08197.1"/>
    </source>
</evidence>
<dbReference type="RefSeq" id="WP_152647424.1">
    <property type="nucleotide sequence ID" value="NZ_CP059733.1"/>
</dbReference>
<dbReference type="Proteomes" id="UP000032352">
    <property type="component" value="Chromosome"/>
</dbReference>
<dbReference type="EMBL" id="CP059733">
    <property type="protein sequence ID" value="WDE08197.1"/>
    <property type="molecule type" value="Genomic_DNA"/>
</dbReference>
<gene>
    <name evidence="1" type="ORF">SG34_009375</name>
</gene>
<dbReference type="Gene3D" id="3.90.1590.10">
    <property type="entry name" value="glutathione-dependent formaldehyde- activating enzyme (gfa)"/>
    <property type="match status" value="1"/>
</dbReference>
<keyword evidence="2" id="KW-1185">Reference proteome</keyword>
<name>A0AAE9Z8H9_9GAMM</name>
<dbReference type="AlphaFoldDB" id="A0AAE9Z8H9"/>
<evidence type="ECO:0000313" key="2">
    <source>
        <dbReference type="Proteomes" id="UP000032352"/>
    </source>
</evidence>
<dbReference type="SUPFAM" id="SSF51316">
    <property type="entry name" value="Mss4-like"/>
    <property type="match status" value="1"/>
</dbReference>
<protein>
    <submittedName>
        <fullName evidence="1">GFA family protein</fullName>
    </submittedName>
</protein>
<organism evidence="1 2">
    <name type="scientific">Thalassomonas viridans</name>
    <dbReference type="NCBI Taxonomy" id="137584"/>
    <lineage>
        <taxon>Bacteria</taxon>
        <taxon>Pseudomonadati</taxon>
        <taxon>Pseudomonadota</taxon>
        <taxon>Gammaproteobacteria</taxon>
        <taxon>Alteromonadales</taxon>
        <taxon>Colwelliaceae</taxon>
        <taxon>Thalassomonas</taxon>
    </lineage>
</organism>
<dbReference type="InterPro" id="IPR011057">
    <property type="entry name" value="Mss4-like_sf"/>
</dbReference>
<dbReference type="KEGG" id="tvd:SG34_009375"/>
<reference evidence="1 2" key="1">
    <citation type="journal article" date="2015" name="Genome Announc.">
        <title>Draft Genome Sequences of Marine Isolates of Thalassomonas viridans and Thalassomonas actiniarum.</title>
        <authorList>
            <person name="Olonade I."/>
            <person name="van Zyl L.J."/>
            <person name="Trindade M."/>
        </authorList>
    </citation>
    <scope>NUCLEOTIDE SEQUENCE [LARGE SCALE GENOMIC DNA]</scope>
    <source>
        <strain evidence="1 2">XOM25</strain>
    </source>
</reference>